<evidence type="ECO:0000256" key="1">
    <source>
        <dbReference type="SAM" id="MobiDB-lite"/>
    </source>
</evidence>
<dbReference type="EMBL" id="JACHGK010000004">
    <property type="protein sequence ID" value="MBB6445133.1"/>
    <property type="molecule type" value="Genomic_DNA"/>
</dbReference>
<dbReference type="InterPro" id="IPR005186">
    <property type="entry name" value="FlaG"/>
</dbReference>
<keyword evidence="2" id="KW-0966">Cell projection</keyword>
<proteinExistence type="predicted"/>
<keyword evidence="2" id="KW-0282">Flagellum</keyword>
<feature type="region of interest" description="Disordered" evidence="1">
    <location>
        <begin position="27"/>
        <end position="47"/>
    </location>
</feature>
<protein>
    <submittedName>
        <fullName evidence="2">Flagellar protein FlaG</fullName>
    </submittedName>
</protein>
<dbReference type="Proteomes" id="UP000531594">
    <property type="component" value="Unassembled WGS sequence"/>
</dbReference>
<gene>
    <name evidence="2" type="ORF">HNR53_001743</name>
</gene>
<dbReference type="Gene3D" id="3.30.160.170">
    <property type="entry name" value="FlaG-like"/>
    <property type="match status" value="1"/>
</dbReference>
<sequence>MMDRVSNQQHYNATRVAATEKVTPVKEEDFLKSMDQEKEKRHKGMTKEKMEEVVQGMNDFIQPASTSIKFVLHDRLNDYYIRVVDDKTKEVIKEIPSSKLLDAYADMMEFVGILVDRKI</sequence>
<feature type="region of interest" description="Disordered" evidence="1">
    <location>
        <begin position="1"/>
        <end position="20"/>
    </location>
</feature>
<dbReference type="AlphaFoldDB" id="A0A7X0HQL0"/>
<dbReference type="Pfam" id="PF03646">
    <property type="entry name" value="FlaG"/>
    <property type="match status" value="1"/>
</dbReference>
<dbReference type="PANTHER" id="PTHR37166">
    <property type="entry name" value="PROTEIN FLAG"/>
    <property type="match status" value="1"/>
</dbReference>
<dbReference type="SUPFAM" id="SSF160214">
    <property type="entry name" value="FlaG-like"/>
    <property type="match status" value="1"/>
</dbReference>
<reference evidence="2 3" key="1">
    <citation type="submission" date="2020-08" db="EMBL/GenBank/DDBJ databases">
        <title>Genomic Encyclopedia of Type Strains, Phase IV (KMG-IV): sequencing the most valuable type-strain genomes for metagenomic binning, comparative biology and taxonomic classification.</title>
        <authorList>
            <person name="Goeker M."/>
        </authorList>
    </citation>
    <scope>NUCLEOTIDE SEQUENCE [LARGE SCALE GENOMIC DNA]</scope>
    <source>
        <strain evidence="2 3">DSM 5391</strain>
    </source>
</reference>
<evidence type="ECO:0000313" key="2">
    <source>
        <dbReference type="EMBL" id="MBB6445133.1"/>
    </source>
</evidence>
<feature type="compositionally biased region" description="Polar residues" evidence="1">
    <location>
        <begin position="1"/>
        <end position="12"/>
    </location>
</feature>
<dbReference type="NCBIfam" id="NF005834">
    <property type="entry name" value="PRK07738.1"/>
    <property type="match status" value="1"/>
</dbReference>
<keyword evidence="2" id="KW-0969">Cilium</keyword>
<dbReference type="InterPro" id="IPR035924">
    <property type="entry name" value="FlaG-like_sf"/>
</dbReference>
<evidence type="ECO:0000313" key="3">
    <source>
        <dbReference type="Proteomes" id="UP000531594"/>
    </source>
</evidence>
<keyword evidence="3" id="KW-1185">Reference proteome</keyword>
<name>A0A7X0HQL0_9BACI</name>
<accession>A0A7X0HQL0</accession>
<comment type="caution">
    <text evidence="2">The sequence shown here is derived from an EMBL/GenBank/DDBJ whole genome shotgun (WGS) entry which is preliminary data.</text>
</comment>
<dbReference type="PANTHER" id="PTHR37166:SF1">
    <property type="entry name" value="PROTEIN FLAG"/>
    <property type="match status" value="1"/>
</dbReference>
<organism evidence="2 3">
    <name type="scientific">Bacillus benzoevorans</name>
    <dbReference type="NCBI Taxonomy" id="1456"/>
    <lineage>
        <taxon>Bacteria</taxon>
        <taxon>Bacillati</taxon>
        <taxon>Bacillota</taxon>
        <taxon>Bacilli</taxon>
        <taxon>Bacillales</taxon>
        <taxon>Bacillaceae</taxon>
        <taxon>Bacillus</taxon>
    </lineage>
</organism>
<dbReference type="RefSeq" id="WP_184524872.1">
    <property type="nucleotide sequence ID" value="NZ_JACHGK010000004.1"/>
</dbReference>